<dbReference type="RefSeq" id="WP_204803804.1">
    <property type="nucleotide sequence ID" value="NZ_JACSNX010000007.1"/>
</dbReference>
<feature type="region of interest" description="Disordered" evidence="1">
    <location>
        <begin position="36"/>
        <end position="56"/>
    </location>
</feature>
<evidence type="ECO:0000313" key="2">
    <source>
        <dbReference type="EMBL" id="MBM6851149.1"/>
    </source>
</evidence>
<evidence type="ECO:0000256" key="1">
    <source>
        <dbReference type="SAM" id="MobiDB-lite"/>
    </source>
</evidence>
<comment type="caution">
    <text evidence="2">The sequence shown here is derived from an EMBL/GenBank/DDBJ whole genome shotgun (WGS) entry which is preliminary data.</text>
</comment>
<feature type="compositionally biased region" description="Acidic residues" evidence="1">
    <location>
        <begin position="44"/>
        <end position="56"/>
    </location>
</feature>
<gene>
    <name evidence="2" type="ORF">H9X91_06810</name>
</gene>
<dbReference type="EMBL" id="JACSNX010000007">
    <property type="protein sequence ID" value="MBM6851149.1"/>
    <property type="molecule type" value="Genomic_DNA"/>
</dbReference>
<evidence type="ECO:0000313" key="3">
    <source>
        <dbReference type="Proteomes" id="UP000719500"/>
    </source>
</evidence>
<protein>
    <submittedName>
        <fullName evidence="2">Uncharacterized protein</fullName>
    </submittedName>
</protein>
<keyword evidence="3" id="KW-1185">Reference proteome</keyword>
<dbReference type="Proteomes" id="UP000719500">
    <property type="component" value="Unassembled WGS sequence"/>
</dbReference>
<sequence>MPQEPDYKAAYEILEEALRNADRILRQARLHTALRLEQERDAWEPADPEFPQDETK</sequence>
<accession>A0ABS2FU87</accession>
<proteinExistence type="predicted"/>
<organism evidence="2 3">
    <name type="scientific">Oscillibacter valericigenes</name>
    <dbReference type="NCBI Taxonomy" id="351091"/>
    <lineage>
        <taxon>Bacteria</taxon>
        <taxon>Bacillati</taxon>
        <taxon>Bacillota</taxon>
        <taxon>Clostridia</taxon>
        <taxon>Eubacteriales</taxon>
        <taxon>Oscillospiraceae</taxon>
        <taxon>Oscillibacter</taxon>
    </lineage>
</organism>
<name>A0ABS2FU87_9FIRM</name>
<reference evidence="2 3" key="1">
    <citation type="journal article" date="2021" name="Sci. Rep.">
        <title>The distribution of antibiotic resistance genes in chicken gut microbiota commensals.</title>
        <authorList>
            <person name="Juricova H."/>
            <person name="Matiasovicova J."/>
            <person name="Kubasova T."/>
            <person name="Cejkova D."/>
            <person name="Rychlik I."/>
        </authorList>
    </citation>
    <scope>NUCLEOTIDE SEQUENCE [LARGE SCALE GENOMIC DNA]</scope>
    <source>
        <strain evidence="2 3">An411</strain>
    </source>
</reference>